<reference evidence="3" key="1">
    <citation type="submission" date="2020-03" db="EMBL/GenBank/DDBJ databases">
        <title>Transcriptomic Profiling of the Digestive Tract of the Rat Flea, Xenopsylla cheopis, Following Blood Feeding and Infection with Yersinia pestis.</title>
        <authorList>
            <person name="Bland D.M."/>
            <person name="Martens C.A."/>
            <person name="Virtaneva K."/>
            <person name="Kanakabandi K."/>
            <person name="Long D."/>
            <person name="Rosenke R."/>
            <person name="Saturday G.A."/>
            <person name="Hoyt F.H."/>
            <person name="Bruno D.P."/>
            <person name="Ribeiro J.M.C."/>
            <person name="Hinnebusch J."/>
        </authorList>
    </citation>
    <scope>NUCLEOTIDE SEQUENCE</scope>
</reference>
<comment type="similarity">
    <text evidence="1">Belongs to the protein kinase superfamily. ADCK protein kinase family.</text>
</comment>
<dbReference type="EMBL" id="GIIL01006064">
    <property type="protein sequence ID" value="NOV49790.1"/>
    <property type="molecule type" value="Transcribed_RNA"/>
</dbReference>
<dbReference type="PANTHER" id="PTHR43173:SF28">
    <property type="entry name" value="AARF DOMAIN CONTAINING KINASE 5"/>
    <property type="match status" value="1"/>
</dbReference>
<dbReference type="CDD" id="cd13969">
    <property type="entry name" value="ADCK1-like"/>
    <property type="match status" value="1"/>
</dbReference>
<sequence>MNYARKTSQLIYRRGIRTKVPTDSITPGTARKKRIHFYVTAGVLGTYGAIRAYNGDSLVPGGAIRFSRSLLIGLQISWDYYWSLLGIPEDSDLYNVIQKDVHGRCADRLVQGCLKNGGIYIKIGQGLSSLNHILPEEYTFTLSRLHDKCLIRSSDELDKLFIEDFGSTPEQLFKEFQRDKPIAAASLAQVYRATTKDGRDVAVKVQYIDLQDRFDGDVQTVRAITGLVGWLHPNFKLAWILDYVENNLRQELDFVNEGKNAERCAKDLQHLKYVYVPQVFWDLTNMRVLTTEFIEGIKVNDKRKLQDEGLNLADIDRKLITAFSEQIFNTGFVHADPHPGNVLVRQSKLDGKAEIVLLDHGLYENVPKEVRSSLCDFWEGIVFKNYNKMQKHANELHVSDFETFAEILSQRPLRIESPLTTKTSLTQAELSYMTEMAKRRFNLIAATLKAMPHNLIFVIRNLNTVRAIARGHGDPVDRLRLIARTALRTKYGIISMLRFDLMMWASNLRIKLLKVYLKFLTFINRAPDTSHLLKNLG</sequence>
<dbReference type="InterPro" id="IPR051130">
    <property type="entry name" value="Mito_struct-func_regulator"/>
</dbReference>
<evidence type="ECO:0000313" key="3">
    <source>
        <dbReference type="EMBL" id="NOV49790.1"/>
    </source>
</evidence>
<dbReference type="PANTHER" id="PTHR43173">
    <property type="entry name" value="ABC1 FAMILY PROTEIN"/>
    <property type="match status" value="1"/>
</dbReference>
<name>A0A6M2DVZ1_XENCH</name>
<dbReference type="AlphaFoldDB" id="A0A6M2DVZ1"/>
<proteinExistence type="inferred from homology"/>
<dbReference type="Pfam" id="PF03109">
    <property type="entry name" value="ABC1"/>
    <property type="match status" value="1"/>
</dbReference>
<evidence type="ECO:0000259" key="2">
    <source>
        <dbReference type="Pfam" id="PF03109"/>
    </source>
</evidence>
<feature type="domain" description="ABC1 atypical kinase-like" evidence="2">
    <location>
        <begin position="144"/>
        <end position="392"/>
    </location>
</feature>
<accession>A0A6M2DVZ1</accession>
<dbReference type="SUPFAM" id="SSF56112">
    <property type="entry name" value="Protein kinase-like (PK-like)"/>
    <property type="match status" value="1"/>
</dbReference>
<dbReference type="InterPro" id="IPR004147">
    <property type="entry name" value="ABC1_dom"/>
</dbReference>
<organism evidence="3">
    <name type="scientific">Xenopsylla cheopis</name>
    <name type="common">Oriental rat flea</name>
    <name type="synonym">Pulex cheopis</name>
    <dbReference type="NCBI Taxonomy" id="163159"/>
    <lineage>
        <taxon>Eukaryota</taxon>
        <taxon>Metazoa</taxon>
        <taxon>Ecdysozoa</taxon>
        <taxon>Arthropoda</taxon>
        <taxon>Hexapoda</taxon>
        <taxon>Insecta</taxon>
        <taxon>Pterygota</taxon>
        <taxon>Neoptera</taxon>
        <taxon>Endopterygota</taxon>
        <taxon>Siphonaptera</taxon>
        <taxon>Pulicidae</taxon>
        <taxon>Xenopsyllinae</taxon>
        <taxon>Xenopsylla</taxon>
    </lineage>
</organism>
<dbReference type="InterPro" id="IPR011009">
    <property type="entry name" value="Kinase-like_dom_sf"/>
</dbReference>
<protein>
    <recommendedName>
        <fullName evidence="2">ABC1 atypical kinase-like domain-containing protein</fullName>
    </recommendedName>
</protein>
<evidence type="ECO:0000256" key="1">
    <source>
        <dbReference type="ARBA" id="ARBA00009670"/>
    </source>
</evidence>
<dbReference type="InterPro" id="IPR045307">
    <property type="entry name" value="ADCK1_dom"/>
</dbReference>